<dbReference type="CDD" id="cd00054">
    <property type="entry name" value="EGF_CA"/>
    <property type="match status" value="1"/>
</dbReference>
<feature type="disulfide bond" evidence="15">
    <location>
        <begin position="164"/>
        <end position="176"/>
    </location>
</feature>
<name>A0A8C9A9R9_PROSS</name>
<dbReference type="GO" id="GO:0043235">
    <property type="term" value="C:receptor complex"/>
    <property type="evidence" value="ECO:0007669"/>
    <property type="project" value="TreeGrafter"/>
</dbReference>
<dbReference type="FunFam" id="2.10.25.10:FF:000009">
    <property type="entry name" value="Low-density lipoprotein receptor isoform 1"/>
    <property type="match status" value="1"/>
</dbReference>
<dbReference type="SMART" id="SM00179">
    <property type="entry name" value="EGF_CA"/>
    <property type="match status" value="2"/>
</dbReference>
<evidence type="ECO:0000256" key="18">
    <source>
        <dbReference type="SAM" id="SignalP"/>
    </source>
</evidence>
<dbReference type="GeneTree" id="ENSGT00940000154819"/>
<reference evidence="20" key="1">
    <citation type="submission" date="2025-08" db="UniProtKB">
        <authorList>
            <consortium name="Ensembl"/>
        </authorList>
    </citation>
    <scope>IDENTIFICATION</scope>
</reference>
<evidence type="ECO:0000256" key="1">
    <source>
        <dbReference type="ARBA" id="ARBA00004251"/>
    </source>
</evidence>
<dbReference type="SUPFAM" id="SSF63825">
    <property type="entry name" value="YWTD domain"/>
    <property type="match status" value="1"/>
</dbReference>
<comment type="caution">
    <text evidence="14">Lacks conserved residue(s) required for the propagation of feature annotation.</text>
</comment>
<organism evidence="20 21">
    <name type="scientific">Prolemur simus</name>
    <name type="common">Greater bamboo lemur</name>
    <name type="synonym">Hapalemur simus</name>
    <dbReference type="NCBI Taxonomy" id="1328070"/>
    <lineage>
        <taxon>Eukaryota</taxon>
        <taxon>Metazoa</taxon>
        <taxon>Chordata</taxon>
        <taxon>Craniata</taxon>
        <taxon>Vertebrata</taxon>
        <taxon>Euteleostomi</taxon>
        <taxon>Mammalia</taxon>
        <taxon>Eutheria</taxon>
        <taxon>Euarchontoglires</taxon>
        <taxon>Primates</taxon>
        <taxon>Strepsirrhini</taxon>
        <taxon>Lemuriformes</taxon>
        <taxon>Lemuridae</taxon>
        <taxon>Prolemur</taxon>
    </lineage>
</organism>
<dbReference type="SMART" id="SM00135">
    <property type="entry name" value="LY"/>
    <property type="match status" value="5"/>
</dbReference>
<feature type="disulfide bond" evidence="15">
    <location>
        <begin position="142"/>
        <end position="157"/>
    </location>
</feature>
<evidence type="ECO:0000256" key="8">
    <source>
        <dbReference type="ARBA" id="ARBA00022737"/>
    </source>
</evidence>
<dbReference type="PROSITE" id="PS01186">
    <property type="entry name" value="EGF_2"/>
    <property type="match status" value="2"/>
</dbReference>
<dbReference type="Pfam" id="PF14670">
    <property type="entry name" value="FXa_inhibition"/>
    <property type="match status" value="1"/>
</dbReference>
<dbReference type="GO" id="GO:0005576">
    <property type="term" value="C:extracellular region"/>
    <property type="evidence" value="ECO:0007669"/>
    <property type="project" value="UniProtKB-SubCell"/>
</dbReference>
<dbReference type="InterPro" id="IPR002172">
    <property type="entry name" value="LDrepeatLR_classA_rpt"/>
</dbReference>
<sequence length="694" mass="77259">MGRPERGALRPLAMLLLLLRFQHLAAAAEPLHGGQGPVKECEEDQFRCRNERCIPSVWRCDEDDDCSDNSDEDDCPKKTCGDSDFTCDNGHCIPERWKCDGEEECPDGSDESETTCTKQVCPAEKLSCGPASHKCVPASWRCDGEKDCEGGADEAGCATSLGTCRGDEFQCGDGTCVLTIKRCNQEQDCPDGSDEAGCLQGLNECLHNNGGCSHICTDLRIGFECTCPTGFRLLDQKTCGDIDECEDPDACSQICVNYKGYFKCECHPGYEMDILTKNCKAVAGKSPSLIFTNRHEVRKIDLVKRDYSRLIPMLKNVVALDVEVATNRIYWCDLSYRKIYSAYMDKASDPAEQEVLIDEQLHSPEGLAVDWVHKHIYWTDSGNKTISVATVDGGRRCTLFSHNLSEPRAIAVDPLRGFMYWSDWGYQAKIEKSGLNGVDRQTLVSDNVEWPNGIALDLLNQRLYWVDSKLHQLSSIDFGGGNRKMLISSTDFLSHPFGIAVFEDKVFWTDLENEAIFSANRLNGLEISILAENLNNPHDIVIFHELKQPRAADACELSAQPNGGCEYLCLPAPQTSSHSPKYTCACPDTMWLGPDMKRCYRDGNEDGKMGSTVTAAVIGIIVPIAVIALLCMSGYLIWRNWKRKNTKSMNFDNPVYRKTTEEEDEDELHIGRTTQIGHVYPARVALSLEDDGLP</sequence>
<dbReference type="GO" id="GO:0005509">
    <property type="term" value="F:calcium ion binding"/>
    <property type="evidence" value="ECO:0007669"/>
    <property type="project" value="InterPro"/>
</dbReference>
<dbReference type="PROSITE" id="PS51120">
    <property type="entry name" value="LDLRB"/>
    <property type="match status" value="4"/>
</dbReference>
<evidence type="ECO:0000256" key="17">
    <source>
        <dbReference type="SAM" id="Phobius"/>
    </source>
</evidence>
<evidence type="ECO:0000256" key="4">
    <source>
        <dbReference type="ARBA" id="ARBA00022525"/>
    </source>
</evidence>
<keyword evidence="8" id="KW-0677">Repeat</keyword>
<dbReference type="Gene3D" id="2.10.25.10">
    <property type="entry name" value="Laminin"/>
    <property type="match status" value="3"/>
</dbReference>
<keyword evidence="5 14" id="KW-0245">EGF-like domain</keyword>
<keyword evidence="10 17" id="KW-0472">Membrane</keyword>
<evidence type="ECO:0000256" key="6">
    <source>
        <dbReference type="ARBA" id="ARBA00022583"/>
    </source>
</evidence>
<dbReference type="GO" id="GO:0042562">
    <property type="term" value="F:hormone binding"/>
    <property type="evidence" value="ECO:0007669"/>
    <property type="project" value="TreeGrafter"/>
</dbReference>
<feature type="transmembrane region" description="Helical" evidence="17">
    <location>
        <begin position="615"/>
        <end position="638"/>
    </location>
</feature>
<dbReference type="Proteomes" id="UP000694414">
    <property type="component" value="Unplaced"/>
</dbReference>
<feature type="disulfide bond" evidence="14">
    <location>
        <begin position="245"/>
        <end position="255"/>
    </location>
</feature>
<feature type="disulfide bond" evidence="15">
    <location>
        <begin position="171"/>
        <end position="189"/>
    </location>
</feature>
<evidence type="ECO:0000256" key="14">
    <source>
        <dbReference type="PROSITE-ProRule" id="PRU00076"/>
    </source>
</evidence>
<dbReference type="Ensembl" id="ENSPSMT00000030266.1">
    <property type="protein sequence ID" value="ENSPSMP00000026145.1"/>
    <property type="gene ID" value="ENSPSMG00000018273.1"/>
</dbReference>
<dbReference type="SMART" id="SM00181">
    <property type="entry name" value="EGF"/>
    <property type="match status" value="4"/>
</dbReference>
<evidence type="ECO:0000256" key="7">
    <source>
        <dbReference type="ARBA" id="ARBA00022692"/>
    </source>
</evidence>
<dbReference type="InterPro" id="IPR036055">
    <property type="entry name" value="LDL_receptor-like_sf"/>
</dbReference>
<feature type="signal peptide" evidence="18">
    <location>
        <begin position="1"/>
        <end position="27"/>
    </location>
</feature>
<dbReference type="InterPro" id="IPR000742">
    <property type="entry name" value="EGF"/>
</dbReference>
<keyword evidence="11 14" id="KW-1015">Disulfide bond</keyword>
<evidence type="ECO:0000256" key="2">
    <source>
        <dbReference type="ARBA" id="ARBA00004613"/>
    </source>
</evidence>
<dbReference type="GO" id="GO:0005041">
    <property type="term" value="F:low-density lipoprotein particle receptor activity"/>
    <property type="evidence" value="ECO:0007669"/>
    <property type="project" value="UniProtKB-ARBA"/>
</dbReference>
<proteinExistence type="predicted"/>
<feature type="repeat" description="LDL-receptor class B" evidence="16">
    <location>
        <begin position="461"/>
        <end position="505"/>
    </location>
</feature>
<dbReference type="FunFam" id="2.120.10.30:FF:000002">
    <property type="entry name" value="low-density lipoprotein receptor isoform X1"/>
    <property type="match status" value="1"/>
</dbReference>
<dbReference type="InterPro" id="IPR000152">
    <property type="entry name" value="EGF-type_Asp/Asn_hydroxyl_site"/>
</dbReference>
<dbReference type="PROSITE" id="PS00010">
    <property type="entry name" value="ASX_HYDROXYL"/>
    <property type="match status" value="1"/>
</dbReference>
<evidence type="ECO:0000256" key="11">
    <source>
        <dbReference type="ARBA" id="ARBA00023157"/>
    </source>
</evidence>
<feature type="disulfide bond" evidence="15">
    <location>
        <begin position="183"/>
        <end position="198"/>
    </location>
</feature>
<dbReference type="Pfam" id="PF07645">
    <property type="entry name" value="EGF_CA"/>
    <property type="match status" value="1"/>
</dbReference>
<dbReference type="GO" id="GO:0006898">
    <property type="term" value="P:receptor-mediated endocytosis"/>
    <property type="evidence" value="ECO:0007669"/>
    <property type="project" value="TreeGrafter"/>
</dbReference>
<keyword evidence="12" id="KW-0675">Receptor</keyword>
<evidence type="ECO:0000256" key="3">
    <source>
        <dbReference type="ARBA" id="ARBA00022475"/>
    </source>
</evidence>
<dbReference type="Pfam" id="PF00058">
    <property type="entry name" value="Ldl_recept_b"/>
    <property type="match status" value="5"/>
</dbReference>
<keyword evidence="18" id="KW-0732">Signal</keyword>
<feature type="disulfide bond" evidence="15">
    <location>
        <begin position="48"/>
        <end position="66"/>
    </location>
</feature>
<gene>
    <name evidence="20" type="primary">LRP8</name>
</gene>
<evidence type="ECO:0000256" key="10">
    <source>
        <dbReference type="ARBA" id="ARBA00023136"/>
    </source>
</evidence>
<feature type="disulfide bond" evidence="15">
    <location>
        <begin position="60"/>
        <end position="75"/>
    </location>
</feature>
<dbReference type="PRINTS" id="PR00261">
    <property type="entry name" value="LDLRECEPTOR"/>
</dbReference>
<dbReference type="SMART" id="SM00192">
    <property type="entry name" value="LDLa"/>
    <property type="match status" value="4"/>
</dbReference>
<feature type="repeat" description="LDL-receptor class B" evidence="16">
    <location>
        <begin position="327"/>
        <end position="373"/>
    </location>
</feature>
<dbReference type="PROSITE" id="PS50068">
    <property type="entry name" value="LDLRA_2"/>
    <property type="match status" value="4"/>
</dbReference>
<dbReference type="FunFam" id="4.10.400.10:FF:000030">
    <property type="entry name" value="Sortilin related receptor 1"/>
    <property type="match status" value="1"/>
</dbReference>
<evidence type="ECO:0000259" key="19">
    <source>
        <dbReference type="PROSITE" id="PS50026"/>
    </source>
</evidence>
<dbReference type="InterPro" id="IPR018097">
    <property type="entry name" value="EGF_Ca-bd_CS"/>
</dbReference>
<evidence type="ECO:0000313" key="21">
    <source>
        <dbReference type="Proteomes" id="UP000694414"/>
    </source>
</evidence>
<dbReference type="PANTHER" id="PTHR22722:SF15">
    <property type="entry name" value="LOW-DENSITY LIPOPROTEIN RECEPTOR-RELATED"/>
    <property type="match status" value="1"/>
</dbReference>
<evidence type="ECO:0000256" key="9">
    <source>
        <dbReference type="ARBA" id="ARBA00022989"/>
    </source>
</evidence>
<protein>
    <submittedName>
        <fullName evidence="20">LDL receptor related protein 8</fullName>
    </submittedName>
</protein>
<evidence type="ECO:0000256" key="5">
    <source>
        <dbReference type="ARBA" id="ARBA00022536"/>
    </source>
</evidence>
<accession>A0A8C9A9R9</accession>
<dbReference type="CDD" id="cd00112">
    <property type="entry name" value="LDLa"/>
    <property type="match status" value="4"/>
</dbReference>
<evidence type="ECO:0000313" key="20">
    <source>
        <dbReference type="Ensembl" id="ENSPSMP00000026145.1"/>
    </source>
</evidence>
<reference evidence="20" key="2">
    <citation type="submission" date="2025-09" db="UniProtKB">
        <authorList>
            <consortium name="Ensembl"/>
        </authorList>
    </citation>
    <scope>IDENTIFICATION</scope>
</reference>
<dbReference type="InterPro" id="IPR023415">
    <property type="entry name" value="LDLR_class-A_CS"/>
</dbReference>
<feature type="chain" id="PRO_5034699384" evidence="18">
    <location>
        <begin position="28"/>
        <end position="694"/>
    </location>
</feature>
<dbReference type="PROSITE" id="PS01187">
    <property type="entry name" value="EGF_CA"/>
    <property type="match status" value="1"/>
</dbReference>
<keyword evidence="6" id="KW-0254">Endocytosis</keyword>
<feature type="repeat" description="LDL-receptor class B" evidence="16">
    <location>
        <begin position="374"/>
        <end position="416"/>
    </location>
</feature>
<keyword evidence="9 17" id="KW-1133">Transmembrane helix</keyword>
<dbReference type="GO" id="GO:0016324">
    <property type="term" value="C:apical plasma membrane"/>
    <property type="evidence" value="ECO:0007669"/>
    <property type="project" value="TreeGrafter"/>
</dbReference>
<evidence type="ECO:0000256" key="15">
    <source>
        <dbReference type="PROSITE-ProRule" id="PRU00124"/>
    </source>
</evidence>
<keyword evidence="13" id="KW-0325">Glycoprotein</keyword>
<dbReference type="InterPro" id="IPR049883">
    <property type="entry name" value="NOTCH1_EGF-like"/>
</dbReference>
<dbReference type="GO" id="GO:0030229">
    <property type="term" value="F:very-low-density lipoprotein particle receptor activity"/>
    <property type="evidence" value="ECO:0007669"/>
    <property type="project" value="UniProtKB-ARBA"/>
</dbReference>
<keyword evidence="7 17" id="KW-0812">Transmembrane</keyword>
<dbReference type="FunFam" id="4.10.400.10:FF:000162">
    <property type="entry name" value="LDL receptor related protein 8"/>
    <property type="match status" value="1"/>
</dbReference>
<dbReference type="SUPFAM" id="SSF57196">
    <property type="entry name" value="EGF/Laminin"/>
    <property type="match status" value="3"/>
</dbReference>
<dbReference type="InterPro" id="IPR011042">
    <property type="entry name" value="6-blade_b-propeller_TolB-like"/>
</dbReference>
<comment type="subcellular location">
    <subcellularLocation>
        <location evidence="1">Cell membrane</location>
        <topology evidence="1">Single-pass type I membrane protein</topology>
    </subcellularLocation>
    <subcellularLocation>
        <location evidence="2">Secreted</location>
    </subcellularLocation>
</comment>
<evidence type="ECO:0000256" key="13">
    <source>
        <dbReference type="ARBA" id="ARBA00023180"/>
    </source>
</evidence>
<dbReference type="InterPro" id="IPR000033">
    <property type="entry name" value="LDLR_classB_rpt"/>
</dbReference>
<keyword evidence="21" id="KW-1185">Reference proteome</keyword>
<dbReference type="Gene3D" id="2.120.10.30">
    <property type="entry name" value="TolB, C-terminal domain"/>
    <property type="match status" value="1"/>
</dbReference>
<evidence type="ECO:0000256" key="16">
    <source>
        <dbReference type="PROSITE-ProRule" id="PRU00461"/>
    </source>
</evidence>
<feature type="domain" description="EGF-like" evidence="19">
    <location>
        <begin position="241"/>
        <end position="280"/>
    </location>
</feature>
<dbReference type="SUPFAM" id="SSF57424">
    <property type="entry name" value="LDL receptor-like module"/>
    <property type="match status" value="4"/>
</dbReference>
<dbReference type="FunFam" id="2.10.25.10:FF:000052">
    <property type="entry name" value="low-density lipoprotein receptor isoform X1"/>
    <property type="match status" value="1"/>
</dbReference>
<dbReference type="InterPro" id="IPR001881">
    <property type="entry name" value="EGF-like_Ca-bd_dom"/>
</dbReference>
<feature type="disulfide bond" evidence="15">
    <location>
        <begin position="80"/>
        <end position="92"/>
    </location>
</feature>
<feature type="disulfide bond" evidence="15">
    <location>
        <begin position="41"/>
        <end position="53"/>
    </location>
</feature>
<keyword evidence="4" id="KW-0964">Secreted</keyword>
<dbReference type="InterPro" id="IPR051221">
    <property type="entry name" value="LDLR-related"/>
</dbReference>
<feature type="repeat" description="LDL-receptor class B" evidence="16">
    <location>
        <begin position="417"/>
        <end position="460"/>
    </location>
</feature>
<dbReference type="PANTHER" id="PTHR22722">
    <property type="entry name" value="LOW-DENSITY LIPOPROTEIN RECEPTOR-RELATED PROTEIN 2-RELATED"/>
    <property type="match status" value="1"/>
</dbReference>
<evidence type="ECO:0000256" key="12">
    <source>
        <dbReference type="ARBA" id="ARBA00023170"/>
    </source>
</evidence>
<dbReference type="PROSITE" id="PS50026">
    <property type="entry name" value="EGF_3"/>
    <property type="match status" value="1"/>
</dbReference>
<dbReference type="PROSITE" id="PS01209">
    <property type="entry name" value="LDLRA_1"/>
    <property type="match status" value="2"/>
</dbReference>
<dbReference type="FunFam" id="4.10.400.10:FF:000138">
    <property type="entry name" value="Low-density lipoprotein receptor-related protein 8"/>
    <property type="match status" value="1"/>
</dbReference>
<keyword evidence="3" id="KW-1003">Cell membrane</keyword>
<dbReference type="Pfam" id="PF00057">
    <property type="entry name" value="Ldl_recept_a"/>
    <property type="match status" value="4"/>
</dbReference>
<dbReference type="Gene3D" id="4.10.400.10">
    <property type="entry name" value="Low-density Lipoprotein Receptor"/>
    <property type="match status" value="4"/>
</dbReference>
<feature type="disulfide bond" evidence="15">
    <location>
        <begin position="87"/>
        <end position="105"/>
    </location>
</feature>
<dbReference type="AlphaFoldDB" id="A0A8C9A9R9"/>